<dbReference type="PROSITE" id="PS50896">
    <property type="entry name" value="LISH"/>
    <property type="match status" value="1"/>
</dbReference>
<dbReference type="SUPFAM" id="SSF160897">
    <property type="entry name" value="Taf5 N-terminal domain-like"/>
    <property type="match status" value="1"/>
</dbReference>
<evidence type="ECO:0000256" key="8">
    <source>
        <dbReference type="PROSITE-ProRule" id="PRU00221"/>
    </source>
</evidence>
<feature type="repeat" description="WD" evidence="8">
    <location>
        <begin position="601"/>
        <end position="627"/>
    </location>
</feature>
<dbReference type="InterPro" id="IPR007582">
    <property type="entry name" value="TFIID_NTD2"/>
</dbReference>
<dbReference type="PANTHER" id="PTHR19879:SF1">
    <property type="entry name" value="CANNONBALL-RELATED"/>
    <property type="match status" value="1"/>
</dbReference>
<dbReference type="Pfam" id="PF04494">
    <property type="entry name" value="TFIID_NTD2"/>
    <property type="match status" value="1"/>
</dbReference>
<comment type="subcellular location">
    <subcellularLocation>
        <location evidence="1">Nucleus</location>
    </subcellularLocation>
</comment>
<dbReference type="InterPro" id="IPR020472">
    <property type="entry name" value="WD40_PAC1"/>
</dbReference>
<feature type="repeat" description="WD" evidence="8">
    <location>
        <begin position="509"/>
        <end position="550"/>
    </location>
</feature>
<evidence type="ECO:0000256" key="1">
    <source>
        <dbReference type="ARBA" id="ARBA00004123"/>
    </source>
</evidence>
<dbReference type="InterPro" id="IPR006594">
    <property type="entry name" value="LisH"/>
</dbReference>
<dbReference type="CDD" id="cd08044">
    <property type="entry name" value="TAF5_NTD2"/>
    <property type="match status" value="1"/>
</dbReference>
<name>W9YFA3_9EURO</name>
<dbReference type="HOGENOM" id="CLU_005884_0_2_1"/>
<dbReference type="Gene3D" id="2.130.10.10">
    <property type="entry name" value="YVTN repeat-like/Quinoprotein amine dehydrogenase"/>
    <property type="match status" value="2"/>
</dbReference>
<keyword evidence="4" id="KW-0677">Repeat</keyword>
<dbReference type="CDD" id="cd00200">
    <property type="entry name" value="WD40"/>
    <property type="match status" value="1"/>
</dbReference>
<comment type="caution">
    <text evidence="11">The sequence shown here is derived from an EMBL/GenBank/DDBJ whole genome shotgun (WGS) entry which is preliminary data.</text>
</comment>
<dbReference type="GO" id="GO:0006367">
    <property type="term" value="P:transcription initiation at RNA polymerase II promoter"/>
    <property type="evidence" value="ECO:0007669"/>
    <property type="project" value="TreeGrafter"/>
</dbReference>
<dbReference type="SUPFAM" id="SSF50978">
    <property type="entry name" value="WD40 repeat-like"/>
    <property type="match status" value="1"/>
</dbReference>
<keyword evidence="11" id="KW-0396">Initiation factor</keyword>
<evidence type="ECO:0000313" key="12">
    <source>
        <dbReference type="Proteomes" id="UP000019478"/>
    </source>
</evidence>
<dbReference type="Proteomes" id="UP000019478">
    <property type="component" value="Unassembled WGS sequence"/>
</dbReference>
<sequence>MIPQPAAPPVNPYAPYAYVEDIEEEPKSPPFSASVIDYLAKKGYHRTEATLRAESANQEIPKDADLKPTPAGPPRFFEFYSRLRAWTDDVLDTYKAEVKRLLWPIFVYSYLELVKQFYPKEAARLFQKFSEDFKKEHEYDLRGLQFITLPEHGEDKVAKLYRENRYRLSLTHHAFTAFMGFLESLPDAGFKMFLGIVQNNLDLREVDRAADDRFSFAAVIQRSKEDQDMPAEDEGIPGHRPGNAISSTDPNVGNNLANLKLGKLPMEKDLEEDVRGDLMDLDLEVPPKAGQESLVQAHERLNIKQEDEDEGPSRAEIPFPPSTARDVAIEVQKVREVRDRLKIDSRTGGVGPGLSVVMYTFHNTHDGINCMDISGDSNLVAAGFYASIIRVWTLDGSALGPEVGGQKQNSRRLIGHSGPVFSVAFAPAAYRADPNAADSHSKWLLSCGGDGTIRLWNLEAFACIVIYRGHVGPVWDVKWGPFGHYFASCGADKTARVWLTDKIRQVRLLAGHDDDVDCVAWHPNSTYVFTASSDKTVRMWSVTNGNAVRMFTGHTAMITSLACSRNGKLLASADETGLILIWDLGPGRLLKKLRGHGKGGIWSLTWSTESTVLVSGGQDCTVRAWDVTGPAKEAAPPTAKPDGTGAAGAAGKSDGTNAGNAAVPTPNISLASGSAGGAPGVGATGGHKKRGKEAGVSNDQISAFLTKHSHVYLTKFTNMNLVLAAGAYLPEQYK</sequence>
<organism evidence="11 12">
    <name type="scientific">Capronia epimyces CBS 606.96</name>
    <dbReference type="NCBI Taxonomy" id="1182542"/>
    <lineage>
        <taxon>Eukaryota</taxon>
        <taxon>Fungi</taxon>
        <taxon>Dikarya</taxon>
        <taxon>Ascomycota</taxon>
        <taxon>Pezizomycotina</taxon>
        <taxon>Eurotiomycetes</taxon>
        <taxon>Chaetothyriomycetidae</taxon>
        <taxon>Chaetothyriales</taxon>
        <taxon>Herpotrichiellaceae</taxon>
        <taxon>Capronia</taxon>
    </lineage>
</organism>
<evidence type="ECO:0000259" key="10">
    <source>
        <dbReference type="Pfam" id="PF04494"/>
    </source>
</evidence>
<feature type="region of interest" description="Disordered" evidence="9">
    <location>
        <begin position="631"/>
        <end position="694"/>
    </location>
</feature>
<feature type="repeat" description="WD" evidence="8">
    <location>
        <begin position="551"/>
        <end position="592"/>
    </location>
</feature>
<keyword evidence="11" id="KW-0648">Protein biosynthesis</keyword>
<dbReference type="GO" id="GO:0005669">
    <property type="term" value="C:transcription factor TFIID complex"/>
    <property type="evidence" value="ECO:0007669"/>
    <property type="project" value="TreeGrafter"/>
</dbReference>
<evidence type="ECO:0000256" key="3">
    <source>
        <dbReference type="ARBA" id="ARBA00022574"/>
    </source>
</evidence>
<keyword evidence="7" id="KW-0539">Nucleus</keyword>
<evidence type="ECO:0000256" key="7">
    <source>
        <dbReference type="ARBA" id="ARBA00023242"/>
    </source>
</evidence>
<dbReference type="InterPro" id="IPR001680">
    <property type="entry name" value="WD40_rpt"/>
</dbReference>
<evidence type="ECO:0000256" key="4">
    <source>
        <dbReference type="ARBA" id="ARBA00022737"/>
    </source>
</evidence>
<comment type="similarity">
    <text evidence="2">Belongs to the WD repeat TAF5 family.</text>
</comment>
<dbReference type="Pfam" id="PF00400">
    <property type="entry name" value="WD40"/>
    <property type="match status" value="6"/>
</dbReference>
<dbReference type="InterPro" id="IPR037264">
    <property type="entry name" value="TFIID_NTD2_sf"/>
</dbReference>
<reference evidence="11 12" key="1">
    <citation type="submission" date="2013-03" db="EMBL/GenBank/DDBJ databases">
        <title>The Genome Sequence of Capronia epimyces CBS 606.96.</title>
        <authorList>
            <consortium name="The Broad Institute Genomics Platform"/>
            <person name="Cuomo C."/>
            <person name="de Hoog S."/>
            <person name="Gorbushina A."/>
            <person name="Walker B."/>
            <person name="Young S.K."/>
            <person name="Zeng Q."/>
            <person name="Gargeya S."/>
            <person name="Fitzgerald M."/>
            <person name="Haas B."/>
            <person name="Abouelleil A."/>
            <person name="Allen A.W."/>
            <person name="Alvarado L."/>
            <person name="Arachchi H.M."/>
            <person name="Berlin A.M."/>
            <person name="Chapman S.B."/>
            <person name="Gainer-Dewar J."/>
            <person name="Goldberg J."/>
            <person name="Griggs A."/>
            <person name="Gujja S."/>
            <person name="Hansen M."/>
            <person name="Howarth C."/>
            <person name="Imamovic A."/>
            <person name="Ireland A."/>
            <person name="Larimer J."/>
            <person name="McCowan C."/>
            <person name="Murphy C."/>
            <person name="Pearson M."/>
            <person name="Poon T.W."/>
            <person name="Priest M."/>
            <person name="Roberts A."/>
            <person name="Saif S."/>
            <person name="Shea T."/>
            <person name="Sisk P."/>
            <person name="Sykes S."/>
            <person name="Wortman J."/>
            <person name="Nusbaum C."/>
            <person name="Birren B."/>
        </authorList>
    </citation>
    <scope>NUCLEOTIDE SEQUENCE [LARGE SCALE GENOMIC DNA]</scope>
    <source>
        <strain evidence="11 12">CBS 606.96</strain>
    </source>
</reference>
<dbReference type="PROSITE" id="PS00678">
    <property type="entry name" value="WD_REPEATS_1"/>
    <property type="match status" value="2"/>
</dbReference>
<proteinExistence type="inferred from homology"/>
<dbReference type="GO" id="GO:0003743">
    <property type="term" value="F:translation initiation factor activity"/>
    <property type="evidence" value="ECO:0007669"/>
    <property type="project" value="UniProtKB-KW"/>
</dbReference>
<dbReference type="PRINTS" id="PR00320">
    <property type="entry name" value="GPROTEINBRPT"/>
</dbReference>
<feature type="repeat" description="WD" evidence="8">
    <location>
        <begin position="467"/>
        <end position="498"/>
    </location>
</feature>
<feature type="region of interest" description="Disordered" evidence="9">
    <location>
        <begin position="223"/>
        <end position="251"/>
    </location>
</feature>
<dbReference type="EMBL" id="AMGY01000001">
    <property type="protein sequence ID" value="EXJ91567.1"/>
    <property type="molecule type" value="Genomic_DNA"/>
</dbReference>
<dbReference type="STRING" id="1182542.W9YFA3"/>
<evidence type="ECO:0000256" key="5">
    <source>
        <dbReference type="ARBA" id="ARBA00023015"/>
    </source>
</evidence>
<dbReference type="PROSITE" id="PS50082">
    <property type="entry name" value="WD_REPEATS_2"/>
    <property type="match status" value="5"/>
</dbReference>
<keyword evidence="12" id="KW-1185">Reference proteome</keyword>
<dbReference type="GeneID" id="19164257"/>
<feature type="compositionally biased region" description="Gly residues" evidence="9">
    <location>
        <begin position="674"/>
        <end position="685"/>
    </location>
</feature>
<feature type="compositionally biased region" description="Low complexity" evidence="9">
    <location>
        <begin position="631"/>
        <end position="641"/>
    </location>
</feature>
<dbReference type="GO" id="GO:0016251">
    <property type="term" value="F:RNA polymerase II general transcription initiation factor activity"/>
    <property type="evidence" value="ECO:0007669"/>
    <property type="project" value="TreeGrafter"/>
</dbReference>
<dbReference type="RefSeq" id="XP_007728457.1">
    <property type="nucleotide sequence ID" value="XM_007730267.1"/>
</dbReference>
<evidence type="ECO:0000256" key="2">
    <source>
        <dbReference type="ARBA" id="ARBA00009435"/>
    </source>
</evidence>
<dbReference type="OrthoDB" id="10266330at2759"/>
<dbReference type="InterPro" id="IPR019775">
    <property type="entry name" value="WD40_repeat_CS"/>
</dbReference>
<feature type="domain" description="TFIID subunit TAF5 NTD2" evidence="10">
    <location>
        <begin position="73"/>
        <end position="200"/>
    </location>
</feature>
<keyword evidence="5" id="KW-0805">Transcription regulation</keyword>
<evidence type="ECO:0000256" key="6">
    <source>
        <dbReference type="ARBA" id="ARBA00023163"/>
    </source>
</evidence>
<dbReference type="Gene3D" id="1.25.40.500">
    <property type="entry name" value="TFIID subunit TAF5, NTD2 domain"/>
    <property type="match status" value="1"/>
</dbReference>
<accession>W9YFA3</accession>
<dbReference type="eggNOG" id="KOG0263">
    <property type="taxonomic scope" value="Eukaryota"/>
</dbReference>
<dbReference type="PANTHER" id="PTHR19879">
    <property type="entry name" value="TRANSCRIPTION INITIATION FACTOR TFIID"/>
    <property type="match status" value="1"/>
</dbReference>
<dbReference type="InterPro" id="IPR036322">
    <property type="entry name" value="WD40_repeat_dom_sf"/>
</dbReference>
<dbReference type="SMART" id="SM00320">
    <property type="entry name" value="WD40"/>
    <property type="match status" value="6"/>
</dbReference>
<gene>
    <name evidence="11" type="ORF">A1O3_00115</name>
</gene>
<evidence type="ECO:0000256" key="9">
    <source>
        <dbReference type="SAM" id="MobiDB-lite"/>
    </source>
</evidence>
<feature type="repeat" description="WD" evidence="8">
    <location>
        <begin position="413"/>
        <end position="459"/>
    </location>
</feature>
<keyword evidence="6" id="KW-0804">Transcription</keyword>
<protein>
    <submittedName>
        <fullName evidence="11">Transcription initiation factor TFIID subunit 5</fullName>
    </submittedName>
</protein>
<dbReference type="PROSITE" id="PS50294">
    <property type="entry name" value="WD_REPEATS_REGION"/>
    <property type="match status" value="3"/>
</dbReference>
<evidence type="ECO:0000313" key="11">
    <source>
        <dbReference type="EMBL" id="EXJ91567.1"/>
    </source>
</evidence>
<dbReference type="AlphaFoldDB" id="W9YFA3"/>
<keyword evidence="3 8" id="KW-0853">WD repeat</keyword>
<dbReference type="InterPro" id="IPR015943">
    <property type="entry name" value="WD40/YVTN_repeat-like_dom_sf"/>
</dbReference>